<gene>
    <name evidence="2" type="primary">ymdB</name>
    <name evidence="2" type="ORF">GCM10011354_32380</name>
</gene>
<evidence type="ECO:0000313" key="2">
    <source>
        <dbReference type="EMBL" id="GGI09096.1"/>
    </source>
</evidence>
<dbReference type="PROSITE" id="PS51154">
    <property type="entry name" value="MACRO"/>
    <property type="match status" value="1"/>
</dbReference>
<proteinExistence type="predicted"/>
<evidence type="ECO:0000313" key="3">
    <source>
        <dbReference type="Proteomes" id="UP000650511"/>
    </source>
</evidence>
<dbReference type="Pfam" id="PF01661">
    <property type="entry name" value="Macro"/>
    <property type="match status" value="1"/>
</dbReference>
<dbReference type="InterPro" id="IPR002589">
    <property type="entry name" value="Macro_dom"/>
</dbReference>
<evidence type="ECO:0000259" key="1">
    <source>
        <dbReference type="PROSITE" id="PS51154"/>
    </source>
</evidence>
<reference evidence="2" key="1">
    <citation type="journal article" date="2014" name="Int. J. Syst. Evol. Microbiol.">
        <title>Complete genome sequence of Corynebacterium casei LMG S-19264T (=DSM 44701T), isolated from a smear-ripened cheese.</title>
        <authorList>
            <consortium name="US DOE Joint Genome Institute (JGI-PGF)"/>
            <person name="Walter F."/>
            <person name="Albersmeier A."/>
            <person name="Kalinowski J."/>
            <person name="Ruckert C."/>
        </authorList>
    </citation>
    <scope>NUCLEOTIDE SEQUENCE</scope>
    <source>
        <strain evidence="2">CGMCC 1.14988</strain>
    </source>
</reference>
<dbReference type="EMBL" id="BMHA01000014">
    <property type="protein sequence ID" value="GGI09096.1"/>
    <property type="molecule type" value="Genomic_DNA"/>
</dbReference>
<dbReference type="AlphaFoldDB" id="A0A8J3AGP7"/>
<dbReference type="PANTHER" id="PTHR11106">
    <property type="entry name" value="GANGLIOSIDE INDUCED DIFFERENTIATION ASSOCIATED PROTEIN 2-RELATED"/>
    <property type="match status" value="1"/>
</dbReference>
<dbReference type="SMART" id="SM00506">
    <property type="entry name" value="A1pp"/>
    <property type="match status" value="1"/>
</dbReference>
<reference evidence="2" key="2">
    <citation type="submission" date="2020-09" db="EMBL/GenBank/DDBJ databases">
        <authorList>
            <person name="Sun Q."/>
            <person name="Zhou Y."/>
        </authorList>
    </citation>
    <scope>NUCLEOTIDE SEQUENCE</scope>
    <source>
        <strain evidence="2">CGMCC 1.14988</strain>
    </source>
</reference>
<sequence length="180" mass="18289">MELVFGTTRVVALAGDLTAQAVDVVVNAANVELRHGGGVAAAIARAAGPSLQAASDAWVAEHGPLREGDAAVTDAGALTADLVVHVAGPVYDPERDDNAARLAAAVVAALDATADSGRRTVAFPAISAGIYGYPRDRATRVLVTAVIDWVAAHPGVLDEVRLVGFDDGAAADFGRALTDR</sequence>
<dbReference type="SUPFAM" id="SSF52949">
    <property type="entry name" value="Macro domain-like"/>
    <property type="match status" value="1"/>
</dbReference>
<dbReference type="RefSeq" id="WP_205745239.1">
    <property type="nucleotide sequence ID" value="NZ_BMHA01000014.1"/>
</dbReference>
<dbReference type="PANTHER" id="PTHR11106:SF111">
    <property type="entry name" value="MACRO DOMAIN-CONTAINING PROTEIN"/>
    <property type="match status" value="1"/>
</dbReference>
<feature type="domain" description="Macro" evidence="1">
    <location>
        <begin position="1"/>
        <end position="180"/>
    </location>
</feature>
<name>A0A8J3AGP7_9ACTN</name>
<keyword evidence="3" id="KW-1185">Reference proteome</keyword>
<dbReference type="Proteomes" id="UP000650511">
    <property type="component" value="Unassembled WGS sequence"/>
</dbReference>
<organism evidence="2 3">
    <name type="scientific">Egicoccus halophilus</name>
    <dbReference type="NCBI Taxonomy" id="1670830"/>
    <lineage>
        <taxon>Bacteria</taxon>
        <taxon>Bacillati</taxon>
        <taxon>Actinomycetota</taxon>
        <taxon>Nitriliruptoria</taxon>
        <taxon>Egicoccales</taxon>
        <taxon>Egicoccaceae</taxon>
        <taxon>Egicoccus</taxon>
    </lineage>
</organism>
<dbReference type="InterPro" id="IPR043472">
    <property type="entry name" value="Macro_dom-like"/>
</dbReference>
<comment type="caution">
    <text evidence="2">The sequence shown here is derived from an EMBL/GenBank/DDBJ whole genome shotgun (WGS) entry which is preliminary data.</text>
</comment>
<protein>
    <submittedName>
        <fullName evidence="2">O-acetyl-ADP-ribose deacetylase</fullName>
    </submittedName>
</protein>
<accession>A0A8J3AGP7</accession>
<dbReference type="Gene3D" id="3.40.220.10">
    <property type="entry name" value="Leucine Aminopeptidase, subunit E, domain 1"/>
    <property type="match status" value="1"/>
</dbReference>